<dbReference type="EMBL" id="BOQN01000006">
    <property type="protein sequence ID" value="GIM88757.1"/>
    <property type="molecule type" value="Genomic_DNA"/>
</dbReference>
<evidence type="ECO:0000313" key="1">
    <source>
        <dbReference type="EMBL" id="GIM88757.1"/>
    </source>
</evidence>
<gene>
    <name evidence="1" type="ORF">Ato02nite_005500</name>
</gene>
<keyword evidence="2" id="KW-1185">Reference proteome</keyword>
<accession>A0A919VY98</accession>
<dbReference type="Proteomes" id="UP000677082">
    <property type="component" value="Unassembled WGS sequence"/>
</dbReference>
<protein>
    <submittedName>
        <fullName evidence="1">Uncharacterized protein</fullName>
    </submittedName>
</protein>
<name>A0A919VY98_9ACTN</name>
<reference evidence="1 2" key="1">
    <citation type="submission" date="2021-03" db="EMBL/GenBank/DDBJ databases">
        <title>Whole genome shotgun sequence of Actinoplanes toevensis NBRC 105298.</title>
        <authorList>
            <person name="Komaki H."/>
            <person name="Tamura T."/>
        </authorList>
    </citation>
    <scope>NUCLEOTIDE SEQUENCE [LARGE SCALE GENOMIC DNA]</scope>
    <source>
        <strain evidence="1 2">NBRC 105298</strain>
    </source>
</reference>
<sequence>MVATDVGVGDAELPFLEVAPADNTTVATLTVTAPNGTSTSVAVSPDVLVPIPDTSPVEYTQTWTADQPVEYSAAGRWVLRWAVSGTGEGAEDFEVYVVQSATSGGPTWWPGRSRVANYVPHRTLQRSLSTSQSSEDVYEMSFGTDTTPTGLQVDRLIADGAAWVSARAAPLADSMGPAASVVVALYAAAAIERGYPDDDQSLQRANDLEKRLDVMLKDLIDANNASNGTDDFGLEVAPMWQFPPADCRWDYSTYW</sequence>
<evidence type="ECO:0000313" key="2">
    <source>
        <dbReference type="Proteomes" id="UP000677082"/>
    </source>
</evidence>
<dbReference type="AlphaFoldDB" id="A0A919VY98"/>
<proteinExistence type="predicted"/>
<organism evidence="1 2">
    <name type="scientific">Paractinoplanes toevensis</name>
    <dbReference type="NCBI Taxonomy" id="571911"/>
    <lineage>
        <taxon>Bacteria</taxon>
        <taxon>Bacillati</taxon>
        <taxon>Actinomycetota</taxon>
        <taxon>Actinomycetes</taxon>
        <taxon>Micromonosporales</taxon>
        <taxon>Micromonosporaceae</taxon>
        <taxon>Paractinoplanes</taxon>
    </lineage>
</organism>
<comment type="caution">
    <text evidence="1">The sequence shown here is derived from an EMBL/GenBank/DDBJ whole genome shotgun (WGS) entry which is preliminary data.</text>
</comment>